<accession>A0ABV1M714</accession>
<dbReference type="InterPro" id="IPR001387">
    <property type="entry name" value="Cro/C1-type_HTH"/>
</dbReference>
<evidence type="ECO:0000313" key="2">
    <source>
        <dbReference type="EMBL" id="MEQ6291816.1"/>
    </source>
</evidence>
<dbReference type="SUPFAM" id="SSF47413">
    <property type="entry name" value="lambda repressor-like DNA-binding domains"/>
    <property type="match status" value="1"/>
</dbReference>
<evidence type="ECO:0000259" key="1">
    <source>
        <dbReference type="PROSITE" id="PS50943"/>
    </source>
</evidence>
<dbReference type="SMART" id="SM00530">
    <property type="entry name" value="HTH_XRE"/>
    <property type="match status" value="1"/>
</dbReference>
<proteinExistence type="predicted"/>
<feature type="domain" description="HTH cro/C1-type" evidence="1">
    <location>
        <begin position="13"/>
        <end position="67"/>
    </location>
</feature>
<comment type="caution">
    <text evidence="2">The sequence shown here is derived from an EMBL/GenBank/DDBJ whole genome shotgun (WGS) entry which is preliminary data.</text>
</comment>
<reference evidence="2" key="1">
    <citation type="submission" date="2024-06" db="EMBL/GenBank/DDBJ databases">
        <title>Genome sequence of Vogesella sp. MAHUQ-64.</title>
        <authorList>
            <person name="Huq M.A."/>
        </authorList>
    </citation>
    <scope>NUCLEOTIDE SEQUENCE</scope>
    <source>
        <strain evidence="2">MAHUQ-64</strain>
    </source>
</reference>
<protein>
    <submittedName>
        <fullName evidence="2">Helix-turn-helix transcriptional regulator</fullName>
    </submittedName>
</protein>
<dbReference type="Gene3D" id="1.10.260.40">
    <property type="entry name" value="lambda repressor-like DNA-binding domains"/>
    <property type="match status" value="1"/>
</dbReference>
<sequence length="83" mass="9471">MIRFRVKELMAEKEFKEGRRITIAEVAEACGINRMTLSKIAGQRGYSTVTDNLDRLCRYFSCEIGELVVYIPEDVTTEDSSES</sequence>
<dbReference type="Proteomes" id="UP001433638">
    <property type="component" value="Unassembled WGS sequence"/>
</dbReference>
<dbReference type="EMBL" id="JBEFLD010000007">
    <property type="protein sequence ID" value="MEQ6291816.1"/>
    <property type="molecule type" value="Genomic_DNA"/>
</dbReference>
<dbReference type="InterPro" id="IPR010982">
    <property type="entry name" value="Lambda_DNA-bd_dom_sf"/>
</dbReference>
<dbReference type="Pfam" id="PF13443">
    <property type="entry name" value="HTH_26"/>
    <property type="match status" value="1"/>
</dbReference>
<organism evidence="2 3">
    <name type="scientific">Vogesella oryzagri</name>
    <dbReference type="NCBI Taxonomy" id="3160864"/>
    <lineage>
        <taxon>Bacteria</taxon>
        <taxon>Pseudomonadati</taxon>
        <taxon>Pseudomonadota</taxon>
        <taxon>Betaproteobacteria</taxon>
        <taxon>Neisseriales</taxon>
        <taxon>Chromobacteriaceae</taxon>
        <taxon>Vogesella</taxon>
    </lineage>
</organism>
<evidence type="ECO:0000313" key="3">
    <source>
        <dbReference type="Proteomes" id="UP001433638"/>
    </source>
</evidence>
<name>A0ABV1M714_9NEIS</name>
<gene>
    <name evidence="2" type="ORF">ABNW52_14455</name>
</gene>
<dbReference type="PROSITE" id="PS50943">
    <property type="entry name" value="HTH_CROC1"/>
    <property type="match status" value="1"/>
</dbReference>
<dbReference type="CDD" id="cd00093">
    <property type="entry name" value="HTH_XRE"/>
    <property type="match status" value="1"/>
</dbReference>
<keyword evidence="3" id="KW-1185">Reference proteome</keyword>